<dbReference type="OrthoDB" id="2305901at2759"/>
<evidence type="ECO:0000313" key="2">
    <source>
        <dbReference type="Proteomes" id="UP000241546"/>
    </source>
</evidence>
<organism evidence="1 2">
    <name type="scientific">Trichoderma citrinoviride</name>
    <dbReference type="NCBI Taxonomy" id="58853"/>
    <lineage>
        <taxon>Eukaryota</taxon>
        <taxon>Fungi</taxon>
        <taxon>Dikarya</taxon>
        <taxon>Ascomycota</taxon>
        <taxon>Pezizomycotina</taxon>
        <taxon>Sordariomycetes</taxon>
        <taxon>Hypocreomycetidae</taxon>
        <taxon>Hypocreales</taxon>
        <taxon>Hypocreaceae</taxon>
        <taxon>Trichoderma</taxon>
    </lineage>
</organism>
<dbReference type="GeneID" id="36602947"/>
<dbReference type="AlphaFoldDB" id="A0A2T4BJV9"/>
<dbReference type="Gene3D" id="3.80.10.10">
    <property type="entry name" value="Ribonuclease Inhibitor"/>
    <property type="match status" value="1"/>
</dbReference>
<evidence type="ECO:0008006" key="3">
    <source>
        <dbReference type="Google" id="ProtNLM"/>
    </source>
</evidence>
<accession>A0A2T4BJV9</accession>
<dbReference type="InterPro" id="IPR032675">
    <property type="entry name" value="LRR_dom_sf"/>
</dbReference>
<gene>
    <name evidence="1" type="ORF">BBK36DRAFT_1165859</name>
</gene>
<proteinExistence type="predicted"/>
<dbReference type="RefSeq" id="XP_024752927.1">
    <property type="nucleotide sequence ID" value="XM_024894829.1"/>
</dbReference>
<keyword evidence="2" id="KW-1185">Reference proteome</keyword>
<dbReference type="EMBL" id="KZ680208">
    <property type="protein sequence ID" value="PTB69607.1"/>
    <property type="molecule type" value="Genomic_DNA"/>
</dbReference>
<name>A0A2T4BJV9_9HYPO</name>
<reference evidence="2" key="1">
    <citation type="submission" date="2016-07" db="EMBL/GenBank/DDBJ databases">
        <title>Multiple horizontal gene transfer events from other fungi enriched the ability of initially mycotrophic Trichoderma (Ascomycota) to feed on dead plant biomass.</title>
        <authorList>
            <consortium name="DOE Joint Genome Institute"/>
            <person name="Atanasova L."/>
            <person name="Chenthamara K."/>
            <person name="Zhang J."/>
            <person name="Grujic M."/>
            <person name="Henrissat B."/>
            <person name="Kuo A."/>
            <person name="Aerts A."/>
            <person name="Salamov A."/>
            <person name="Lipzen A."/>
            <person name="Labutti K."/>
            <person name="Barry K."/>
            <person name="Miao Y."/>
            <person name="Rahimi M.J."/>
            <person name="Shen Q."/>
            <person name="Grigoriev I.V."/>
            <person name="Kubicek C.P."/>
            <person name="Druzhinina I.S."/>
        </authorList>
    </citation>
    <scope>NUCLEOTIDE SEQUENCE [LARGE SCALE GENOMIC DNA]</scope>
    <source>
        <strain evidence="2">TUCIM 6016</strain>
    </source>
</reference>
<protein>
    <recommendedName>
        <fullName evidence="3">F-box domain-containing protein</fullName>
    </recommendedName>
</protein>
<evidence type="ECO:0000313" key="1">
    <source>
        <dbReference type="EMBL" id="PTB69607.1"/>
    </source>
</evidence>
<dbReference type="Proteomes" id="UP000241546">
    <property type="component" value="Unassembled WGS sequence"/>
</dbReference>
<sequence>MEPSSTAATVALSLPELVRKILEFYFGVQYWGDRPASVSAIRLWSNPDAYRHLGEVPPERRQIYASKIRNIEVWDSSKHCNLSALEGLEFPRLKHLMTDVPSIDSFNKHQMKPFCVRLLRTFIYHGERVSTELLELLRDNCPNLKHALLSTYKEQPPTASFAGFIQSMPFLETFIFTTARIASTPPSPTVDGDLLSSLARRSNLVILQLPWPWSRDAAVSATRQLVDVESHREARPFPSLMSLTLSVPSNAMSKLASMLTNLSRLHLVIKTSDGDAIEPLRELVNLTRLQVMFGETVYIPGASLAALATLSKLESLILAPLHPVWINVTSSFSDADLELVASHWPRLHSLVFGIHCAVSGRGFRSLSSHCRELRRWEMSGPLQVDELLSENLGGPPLFPKLEYLRFAGFAGVMYNMNTDRFEARQRDDGVVFFTLFNDVLV</sequence>
<dbReference type="SUPFAM" id="SSF52047">
    <property type="entry name" value="RNI-like"/>
    <property type="match status" value="1"/>
</dbReference>